<feature type="region of interest" description="Disordered" evidence="1">
    <location>
        <begin position="45"/>
        <end position="66"/>
    </location>
</feature>
<keyword evidence="3" id="KW-1185">Reference proteome</keyword>
<proteinExistence type="predicted"/>
<dbReference type="EMBL" id="RHFK02000009">
    <property type="protein sequence ID" value="TWW71003.1"/>
    <property type="molecule type" value="Genomic_DNA"/>
</dbReference>
<dbReference type="Proteomes" id="UP000324091">
    <property type="component" value="Chromosome 17"/>
</dbReference>
<organism evidence="2 3">
    <name type="scientific">Takifugu flavidus</name>
    <name type="common">sansaifugu</name>
    <dbReference type="NCBI Taxonomy" id="433684"/>
    <lineage>
        <taxon>Eukaryota</taxon>
        <taxon>Metazoa</taxon>
        <taxon>Chordata</taxon>
        <taxon>Craniata</taxon>
        <taxon>Vertebrata</taxon>
        <taxon>Euteleostomi</taxon>
        <taxon>Actinopterygii</taxon>
        <taxon>Neopterygii</taxon>
        <taxon>Teleostei</taxon>
        <taxon>Neoteleostei</taxon>
        <taxon>Acanthomorphata</taxon>
        <taxon>Eupercaria</taxon>
        <taxon>Tetraodontiformes</taxon>
        <taxon>Tetradontoidea</taxon>
        <taxon>Tetraodontidae</taxon>
        <taxon>Takifugu</taxon>
    </lineage>
</organism>
<name>A0A5C6NUP1_9TELE</name>
<comment type="caution">
    <text evidence="2">The sequence shown here is derived from an EMBL/GenBank/DDBJ whole genome shotgun (WGS) entry which is preliminary data.</text>
</comment>
<feature type="region of interest" description="Disordered" evidence="1">
    <location>
        <begin position="1"/>
        <end position="24"/>
    </location>
</feature>
<protein>
    <submittedName>
        <fullName evidence="2">Uncharacterized protein</fullName>
    </submittedName>
</protein>
<evidence type="ECO:0000313" key="3">
    <source>
        <dbReference type="Proteomes" id="UP000324091"/>
    </source>
</evidence>
<reference evidence="2 3" key="1">
    <citation type="submission" date="2019-04" db="EMBL/GenBank/DDBJ databases">
        <title>Chromosome genome assembly for Takifugu flavidus.</title>
        <authorList>
            <person name="Xiao S."/>
        </authorList>
    </citation>
    <scope>NUCLEOTIDE SEQUENCE [LARGE SCALE GENOMIC DNA]</scope>
    <source>
        <strain evidence="2">HTHZ2018</strain>
        <tissue evidence="2">Muscle</tissue>
    </source>
</reference>
<sequence>MSSGAPQTPRRECKYESLHADDGTRTSALDGVVQHGHVRRATQRLGYVDPRGAQTTNGGLREKDTN</sequence>
<dbReference type="AlphaFoldDB" id="A0A5C6NUP1"/>
<feature type="compositionally biased region" description="Basic and acidic residues" evidence="1">
    <location>
        <begin position="9"/>
        <end position="24"/>
    </location>
</feature>
<evidence type="ECO:0000313" key="2">
    <source>
        <dbReference type="EMBL" id="TWW71003.1"/>
    </source>
</evidence>
<evidence type="ECO:0000256" key="1">
    <source>
        <dbReference type="SAM" id="MobiDB-lite"/>
    </source>
</evidence>
<accession>A0A5C6NUP1</accession>
<gene>
    <name evidence="2" type="ORF">D4764_17G0004860</name>
</gene>